<protein>
    <recommendedName>
        <fullName evidence="4">Large ribosomal subunit protein eL34</fullName>
    </recommendedName>
    <alternativeName>
        <fullName evidence="5">60S ribosomal protein L34</fullName>
    </alternativeName>
</protein>
<name>A0A9Q1BC98_HOLLE</name>
<evidence type="ECO:0000313" key="6">
    <source>
        <dbReference type="EMBL" id="KAJ8022446.1"/>
    </source>
</evidence>
<dbReference type="PANTHER" id="PTHR46595">
    <property type="entry name" value="60S RIBOSOMAL PROTEIN L34"/>
    <property type="match status" value="1"/>
</dbReference>
<dbReference type="InterPro" id="IPR018065">
    <property type="entry name" value="Ribosomal_eL34_CS"/>
</dbReference>
<dbReference type="OrthoDB" id="277449at2759"/>
<sequence length="115" mass="13274">MVQRLTYRRRHSYNTKSNKVRIVKTPGGRLVYQYVKKKVSAPKCGDTGVKLRGVVTARPKQLMRITRLRKKVTRAYGGCLTAKAVRQRIVRAFLIEEQKIVHRVLKAQQAGKKKK</sequence>
<dbReference type="InterPro" id="IPR038562">
    <property type="entry name" value="Ribosomal_eL34_C_sf"/>
</dbReference>
<dbReference type="GO" id="GO:0003735">
    <property type="term" value="F:structural constituent of ribosome"/>
    <property type="evidence" value="ECO:0007669"/>
    <property type="project" value="InterPro"/>
</dbReference>
<gene>
    <name evidence="6" type="ORF">HOLleu_37344</name>
</gene>
<dbReference type="Gene3D" id="6.20.340.10">
    <property type="match status" value="1"/>
</dbReference>
<dbReference type="Proteomes" id="UP001152320">
    <property type="component" value="Chromosome 20"/>
</dbReference>
<keyword evidence="3" id="KW-0687">Ribonucleoprotein</keyword>
<evidence type="ECO:0000256" key="3">
    <source>
        <dbReference type="ARBA" id="ARBA00023274"/>
    </source>
</evidence>
<comment type="caution">
    <text evidence="6">The sequence shown here is derived from an EMBL/GenBank/DDBJ whole genome shotgun (WGS) entry which is preliminary data.</text>
</comment>
<reference evidence="6" key="1">
    <citation type="submission" date="2021-10" db="EMBL/GenBank/DDBJ databases">
        <title>Tropical sea cucumber genome reveals ecological adaptation and Cuvierian tubules defense mechanism.</title>
        <authorList>
            <person name="Chen T."/>
        </authorList>
    </citation>
    <scope>NUCLEOTIDE SEQUENCE</scope>
    <source>
        <strain evidence="6">Nanhai2018</strain>
        <tissue evidence="6">Muscle</tissue>
    </source>
</reference>
<dbReference type="PRINTS" id="PR01250">
    <property type="entry name" value="RIBOSOMALL34"/>
</dbReference>
<proteinExistence type="inferred from homology"/>
<evidence type="ECO:0000256" key="2">
    <source>
        <dbReference type="ARBA" id="ARBA00022980"/>
    </source>
</evidence>
<keyword evidence="2 6" id="KW-0689">Ribosomal protein</keyword>
<evidence type="ECO:0000256" key="5">
    <source>
        <dbReference type="ARBA" id="ARBA00035333"/>
    </source>
</evidence>
<dbReference type="InterPro" id="IPR008195">
    <property type="entry name" value="Ribosomal_eL34"/>
</dbReference>
<evidence type="ECO:0000313" key="7">
    <source>
        <dbReference type="Proteomes" id="UP001152320"/>
    </source>
</evidence>
<dbReference type="GO" id="GO:1990904">
    <property type="term" value="C:ribonucleoprotein complex"/>
    <property type="evidence" value="ECO:0007669"/>
    <property type="project" value="UniProtKB-KW"/>
</dbReference>
<dbReference type="GO" id="GO:0006412">
    <property type="term" value="P:translation"/>
    <property type="evidence" value="ECO:0007669"/>
    <property type="project" value="InterPro"/>
</dbReference>
<dbReference type="PROSITE" id="PS01145">
    <property type="entry name" value="RIBOSOMAL_L34E"/>
    <property type="match status" value="1"/>
</dbReference>
<organism evidence="6 7">
    <name type="scientific">Holothuria leucospilota</name>
    <name type="common">Black long sea cucumber</name>
    <name type="synonym">Mertensiothuria leucospilota</name>
    <dbReference type="NCBI Taxonomy" id="206669"/>
    <lineage>
        <taxon>Eukaryota</taxon>
        <taxon>Metazoa</taxon>
        <taxon>Echinodermata</taxon>
        <taxon>Eleutherozoa</taxon>
        <taxon>Echinozoa</taxon>
        <taxon>Holothuroidea</taxon>
        <taxon>Aspidochirotacea</taxon>
        <taxon>Aspidochirotida</taxon>
        <taxon>Holothuriidae</taxon>
        <taxon>Holothuria</taxon>
    </lineage>
</organism>
<dbReference type="GO" id="GO:0005840">
    <property type="term" value="C:ribosome"/>
    <property type="evidence" value="ECO:0007669"/>
    <property type="project" value="UniProtKB-KW"/>
</dbReference>
<dbReference type="Gene3D" id="6.20.370.70">
    <property type="match status" value="1"/>
</dbReference>
<keyword evidence="7" id="KW-1185">Reference proteome</keyword>
<evidence type="ECO:0000256" key="1">
    <source>
        <dbReference type="ARBA" id="ARBA00009875"/>
    </source>
</evidence>
<dbReference type="Pfam" id="PF01199">
    <property type="entry name" value="Ribosomal_L34e"/>
    <property type="match status" value="1"/>
</dbReference>
<comment type="similarity">
    <text evidence="1">Belongs to the eukaryotic ribosomal protein eL34 family.</text>
</comment>
<dbReference type="AlphaFoldDB" id="A0A9Q1BC98"/>
<dbReference type="EMBL" id="JAIZAY010000020">
    <property type="protein sequence ID" value="KAJ8022446.1"/>
    <property type="molecule type" value="Genomic_DNA"/>
</dbReference>
<evidence type="ECO:0000256" key="4">
    <source>
        <dbReference type="ARBA" id="ARBA00035227"/>
    </source>
</evidence>
<accession>A0A9Q1BC98</accession>